<comment type="caution">
    <text evidence="5">The sequence shown here is derived from an EMBL/GenBank/DDBJ whole genome shotgun (WGS) entry which is preliminary data.</text>
</comment>
<dbReference type="InterPro" id="IPR039536">
    <property type="entry name" value="TetR_C_Proteobacteria"/>
</dbReference>
<feature type="DNA-binding region" description="H-T-H motif" evidence="2">
    <location>
        <begin position="50"/>
        <end position="69"/>
    </location>
</feature>
<evidence type="ECO:0000256" key="3">
    <source>
        <dbReference type="SAM" id="MobiDB-lite"/>
    </source>
</evidence>
<dbReference type="SUPFAM" id="SSF46689">
    <property type="entry name" value="Homeodomain-like"/>
    <property type="match status" value="1"/>
</dbReference>
<dbReference type="PROSITE" id="PS50977">
    <property type="entry name" value="HTH_TETR_2"/>
    <property type="match status" value="1"/>
</dbReference>
<dbReference type="InterPro" id="IPR001647">
    <property type="entry name" value="HTH_TetR"/>
</dbReference>
<dbReference type="Proteomes" id="UP000237381">
    <property type="component" value="Unassembled WGS sequence"/>
</dbReference>
<dbReference type="OrthoDB" id="5293507at2"/>
<dbReference type="Gene3D" id="1.10.10.60">
    <property type="entry name" value="Homeodomain-like"/>
    <property type="match status" value="1"/>
</dbReference>
<dbReference type="GO" id="GO:0003700">
    <property type="term" value="F:DNA-binding transcription factor activity"/>
    <property type="evidence" value="ECO:0007669"/>
    <property type="project" value="TreeGrafter"/>
</dbReference>
<dbReference type="AlphaFoldDB" id="A0A2S4M711"/>
<keyword evidence="1 2" id="KW-0238">DNA-binding</keyword>
<evidence type="ECO:0000259" key="4">
    <source>
        <dbReference type="PROSITE" id="PS50977"/>
    </source>
</evidence>
<feature type="domain" description="HTH tetR-type" evidence="4">
    <location>
        <begin position="27"/>
        <end position="87"/>
    </location>
</feature>
<dbReference type="EMBL" id="PQGA01000008">
    <property type="protein sequence ID" value="POR50512.1"/>
    <property type="molecule type" value="Genomic_DNA"/>
</dbReference>
<dbReference type="PRINTS" id="PR00455">
    <property type="entry name" value="HTHTETR"/>
</dbReference>
<dbReference type="GO" id="GO:0000976">
    <property type="term" value="F:transcription cis-regulatory region binding"/>
    <property type="evidence" value="ECO:0007669"/>
    <property type="project" value="TreeGrafter"/>
</dbReference>
<dbReference type="SUPFAM" id="SSF48498">
    <property type="entry name" value="Tetracyclin repressor-like, C-terminal domain"/>
    <property type="match status" value="1"/>
</dbReference>
<feature type="region of interest" description="Disordered" evidence="3">
    <location>
        <begin position="1"/>
        <end position="29"/>
    </location>
</feature>
<dbReference type="Pfam" id="PF00440">
    <property type="entry name" value="TetR_N"/>
    <property type="match status" value="1"/>
</dbReference>
<dbReference type="InterPro" id="IPR036271">
    <property type="entry name" value="Tet_transcr_reg_TetR-rel_C_sf"/>
</dbReference>
<dbReference type="RefSeq" id="WP_103705217.1">
    <property type="nucleotide sequence ID" value="NZ_PQGA01000008.1"/>
</dbReference>
<feature type="compositionally biased region" description="Basic and acidic residues" evidence="3">
    <location>
        <begin position="13"/>
        <end position="23"/>
    </location>
</feature>
<sequence length="228" mass="24786">MATLKESGAPARRARDIARDGEPHPAPTRADTILNAARSVFLAHGFSAATTDMIQREARVSKSTVYATWPTKEALFAAVIQRECGQFANSLRHMEFESEDITPSLIRLARAYLGLVVSPTGLALYRVIVAEAPRFPELGRTFFAAGPEVVASIVGQFLERAAARGQIDVQAVGYTTAANLFISIVRGEAQLECLTHPNARPSDAQIDRWVEAAVHTFVNAFVKRPDAP</sequence>
<accession>A0A2S4M711</accession>
<evidence type="ECO:0000256" key="2">
    <source>
        <dbReference type="PROSITE-ProRule" id="PRU00335"/>
    </source>
</evidence>
<dbReference type="Pfam" id="PF14246">
    <property type="entry name" value="TetR_C_7"/>
    <property type="match status" value="1"/>
</dbReference>
<dbReference type="PANTHER" id="PTHR30055:SF146">
    <property type="entry name" value="HTH-TYPE TRANSCRIPTIONAL DUAL REGULATOR CECR"/>
    <property type="match status" value="1"/>
</dbReference>
<dbReference type="Gene3D" id="1.10.357.10">
    <property type="entry name" value="Tetracycline Repressor, domain 2"/>
    <property type="match status" value="1"/>
</dbReference>
<protein>
    <submittedName>
        <fullName evidence="5">TetR family transcriptional regulator</fullName>
    </submittedName>
</protein>
<evidence type="ECO:0000313" key="5">
    <source>
        <dbReference type="EMBL" id="POR50512.1"/>
    </source>
</evidence>
<proteinExistence type="predicted"/>
<name>A0A2S4M711_9BURK</name>
<evidence type="ECO:0000256" key="1">
    <source>
        <dbReference type="ARBA" id="ARBA00023125"/>
    </source>
</evidence>
<reference evidence="5 6" key="1">
    <citation type="submission" date="2018-01" db="EMBL/GenBank/DDBJ databases">
        <title>Genomic Encyclopedia of Type Strains, Phase III (KMG-III): the genomes of soil and plant-associated and newly described type strains.</title>
        <authorList>
            <person name="Whitman W."/>
        </authorList>
    </citation>
    <scope>NUCLEOTIDE SEQUENCE [LARGE SCALE GENOMIC DNA]</scope>
    <source>
        <strain evidence="5 6">JCM 18070</strain>
    </source>
</reference>
<keyword evidence="6" id="KW-1185">Reference proteome</keyword>
<evidence type="ECO:0000313" key="6">
    <source>
        <dbReference type="Proteomes" id="UP000237381"/>
    </source>
</evidence>
<dbReference type="InterPro" id="IPR050109">
    <property type="entry name" value="HTH-type_TetR-like_transc_reg"/>
</dbReference>
<dbReference type="PANTHER" id="PTHR30055">
    <property type="entry name" value="HTH-TYPE TRANSCRIPTIONAL REGULATOR RUTR"/>
    <property type="match status" value="1"/>
</dbReference>
<dbReference type="InterPro" id="IPR009057">
    <property type="entry name" value="Homeodomain-like_sf"/>
</dbReference>
<organism evidence="5 6">
    <name type="scientific">Paraburkholderia eburnea</name>
    <dbReference type="NCBI Taxonomy" id="1189126"/>
    <lineage>
        <taxon>Bacteria</taxon>
        <taxon>Pseudomonadati</taxon>
        <taxon>Pseudomonadota</taxon>
        <taxon>Betaproteobacteria</taxon>
        <taxon>Burkholderiales</taxon>
        <taxon>Burkholderiaceae</taxon>
        <taxon>Paraburkholderia</taxon>
    </lineage>
</organism>
<gene>
    <name evidence="5" type="ORF">B0G62_1083</name>
</gene>